<dbReference type="SUPFAM" id="SSF57667">
    <property type="entry name" value="beta-beta-alpha zinc fingers"/>
    <property type="match status" value="2"/>
</dbReference>
<dbReference type="Gene3D" id="2.40.50.40">
    <property type="match status" value="1"/>
</dbReference>
<dbReference type="InterPro" id="IPR016197">
    <property type="entry name" value="Chromo-like_dom_sf"/>
</dbReference>
<dbReference type="CDD" id="cd00024">
    <property type="entry name" value="CD_CSD"/>
    <property type="match status" value="1"/>
</dbReference>
<dbReference type="PROSITE" id="PS00028">
    <property type="entry name" value="ZINC_FINGER_C2H2_1"/>
    <property type="match status" value="3"/>
</dbReference>
<accession>A0ABM4CGE4</accession>
<keyword evidence="6" id="KW-0539">Nucleus</keyword>
<dbReference type="PANTHER" id="PTHR16515">
    <property type="entry name" value="PR DOMAIN ZINC FINGER PROTEIN"/>
    <property type="match status" value="1"/>
</dbReference>
<dbReference type="Proteomes" id="UP001652625">
    <property type="component" value="Chromosome 09"/>
</dbReference>
<feature type="domain" description="C2H2-type" evidence="9">
    <location>
        <begin position="402"/>
        <end position="429"/>
    </location>
</feature>
<feature type="compositionally biased region" description="Polar residues" evidence="8">
    <location>
        <begin position="255"/>
        <end position="265"/>
    </location>
</feature>
<evidence type="ECO:0000256" key="4">
    <source>
        <dbReference type="ARBA" id="ARBA00022771"/>
    </source>
</evidence>
<evidence type="ECO:0000256" key="3">
    <source>
        <dbReference type="ARBA" id="ARBA00022737"/>
    </source>
</evidence>
<comment type="subcellular location">
    <subcellularLocation>
        <location evidence="1">Nucleus</location>
    </subcellularLocation>
</comment>
<keyword evidence="2" id="KW-0479">Metal-binding</keyword>
<dbReference type="PANTHER" id="PTHR16515:SF49">
    <property type="entry name" value="GASTRULA ZINC FINGER PROTEIN XLCGF49.1-LIKE-RELATED"/>
    <property type="match status" value="1"/>
</dbReference>
<evidence type="ECO:0000313" key="10">
    <source>
        <dbReference type="Proteomes" id="UP001652625"/>
    </source>
</evidence>
<dbReference type="GeneID" id="100208647"/>
<dbReference type="SMART" id="SM00355">
    <property type="entry name" value="ZnF_C2H2"/>
    <property type="match status" value="3"/>
</dbReference>
<feature type="domain" description="C2H2-type" evidence="9">
    <location>
        <begin position="346"/>
        <end position="373"/>
    </location>
</feature>
<evidence type="ECO:0000256" key="2">
    <source>
        <dbReference type="ARBA" id="ARBA00022723"/>
    </source>
</evidence>
<dbReference type="PROSITE" id="PS50157">
    <property type="entry name" value="ZINC_FINGER_C2H2_2"/>
    <property type="match status" value="3"/>
</dbReference>
<gene>
    <name evidence="11" type="primary">LOC100208647</name>
</gene>
<proteinExistence type="predicted"/>
<evidence type="ECO:0000259" key="9">
    <source>
        <dbReference type="PROSITE" id="PS50157"/>
    </source>
</evidence>
<dbReference type="InterPro" id="IPR050331">
    <property type="entry name" value="Zinc_finger"/>
</dbReference>
<evidence type="ECO:0000256" key="1">
    <source>
        <dbReference type="ARBA" id="ARBA00004123"/>
    </source>
</evidence>
<dbReference type="InterPro" id="IPR036236">
    <property type="entry name" value="Znf_C2H2_sf"/>
</dbReference>
<evidence type="ECO:0000256" key="6">
    <source>
        <dbReference type="ARBA" id="ARBA00023242"/>
    </source>
</evidence>
<feature type="compositionally biased region" description="Polar residues" evidence="8">
    <location>
        <begin position="290"/>
        <end position="302"/>
    </location>
</feature>
<evidence type="ECO:0000256" key="5">
    <source>
        <dbReference type="ARBA" id="ARBA00022833"/>
    </source>
</evidence>
<keyword evidence="10" id="KW-1185">Reference proteome</keyword>
<feature type="domain" description="C2H2-type" evidence="9">
    <location>
        <begin position="374"/>
        <end position="401"/>
    </location>
</feature>
<dbReference type="InterPro" id="IPR013087">
    <property type="entry name" value="Znf_C2H2_type"/>
</dbReference>
<reference evidence="11" key="1">
    <citation type="submission" date="2025-08" db="UniProtKB">
        <authorList>
            <consortium name="RefSeq"/>
        </authorList>
    </citation>
    <scope>IDENTIFICATION</scope>
</reference>
<evidence type="ECO:0000256" key="7">
    <source>
        <dbReference type="PROSITE-ProRule" id="PRU00042"/>
    </source>
</evidence>
<evidence type="ECO:0000313" key="11">
    <source>
        <dbReference type="RefSeq" id="XP_065660790.1"/>
    </source>
</evidence>
<organism evidence="10 11">
    <name type="scientific">Hydra vulgaris</name>
    <name type="common">Hydra</name>
    <name type="synonym">Hydra attenuata</name>
    <dbReference type="NCBI Taxonomy" id="6087"/>
    <lineage>
        <taxon>Eukaryota</taxon>
        <taxon>Metazoa</taxon>
        <taxon>Cnidaria</taxon>
        <taxon>Hydrozoa</taxon>
        <taxon>Hydroidolina</taxon>
        <taxon>Anthoathecata</taxon>
        <taxon>Aplanulata</taxon>
        <taxon>Hydridae</taxon>
        <taxon>Hydra</taxon>
    </lineage>
</organism>
<protein>
    <submittedName>
        <fullName evidence="11">Zinc finger protein 701</fullName>
    </submittedName>
</protein>
<name>A0ABM4CGE4_HYDVU</name>
<dbReference type="Gene3D" id="3.30.160.60">
    <property type="entry name" value="Classic Zinc Finger"/>
    <property type="match status" value="3"/>
</dbReference>
<sequence>MGFGDVVEKFGRIENKSIADRVECVLDTCVRKDGVRYYKVAWRDTWEREDLLVACESVIKEFWDNLEKDKSINSKSSLPSYKYNVTSGRRKSHPKKFIGSENGQQTYKDYSNEALVVDIPECRPVDEYPVLIIRDSDVYAEPIIGKQANGEKAALPQSQATLPSFSDKFKWSYEYPLKKCDQLPRLMCHSTEKTFNHIEKSVHTKTEDLTSLRMTVINLNNKLQPSSMSYDLDSSSIVDQPNICEDRTKYLLRNSTPNSYISENNTLKKNEDRDVHSDNSKPTSHLLLKLSSTPPHLSADKTSSQVFPVFKASNGEGKRSIALPKNGTKPVNAPLHVVNENGEQRPQCAECFQTFKKRAALERHMMIHRGIKPFQCQFCSQKFRQKHHLQGHVMLHTGERPHSCTLCNKKFRMRHHLLEHERISHKVFR</sequence>
<keyword evidence="4 7" id="KW-0863">Zinc-finger</keyword>
<dbReference type="RefSeq" id="XP_065660790.1">
    <property type="nucleotide sequence ID" value="XM_065804718.1"/>
</dbReference>
<dbReference type="Pfam" id="PF00096">
    <property type="entry name" value="zf-C2H2"/>
    <property type="match status" value="1"/>
</dbReference>
<keyword evidence="5" id="KW-0862">Zinc</keyword>
<feature type="compositionally biased region" description="Basic and acidic residues" evidence="8">
    <location>
        <begin position="266"/>
        <end position="279"/>
    </location>
</feature>
<keyword evidence="3" id="KW-0677">Repeat</keyword>
<feature type="region of interest" description="Disordered" evidence="8">
    <location>
        <begin position="255"/>
        <end position="302"/>
    </location>
</feature>
<evidence type="ECO:0000256" key="8">
    <source>
        <dbReference type="SAM" id="MobiDB-lite"/>
    </source>
</evidence>
<dbReference type="SUPFAM" id="SSF54160">
    <property type="entry name" value="Chromo domain-like"/>
    <property type="match status" value="1"/>
</dbReference>